<feature type="coiled-coil region" evidence="6">
    <location>
        <begin position="87"/>
        <end position="114"/>
    </location>
</feature>
<protein>
    <recommendedName>
        <fullName evidence="7">MADS-box domain-containing protein</fullName>
    </recommendedName>
</protein>
<comment type="caution">
    <text evidence="8">The sequence shown here is derived from an EMBL/GenBank/DDBJ whole genome shotgun (WGS) entry which is preliminary data.</text>
</comment>
<evidence type="ECO:0000313" key="8">
    <source>
        <dbReference type="EMBL" id="KAF9607053.1"/>
    </source>
</evidence>
<keyword evidence="3" id="KW-0238">DNA-binding</keyword>
<evidence type="ECO:0000256" key="3">
    <source>
        <dbReference type="ARBA" id="ARBA00023125"/>
    </source>
</evidence>
<evidence type="ECO:0000256" key="6">
    <source>
        <dbReference type="SAM" id="Coils"/>
    </source>
</evidence>
<dbReference type="GO" id="GO:0046983">
    <property type="term" value="F:protein dimerization activity"/>
    <property type="evidence" value="ECO:0007669"/>
    <property type="project" value="InterPro"/>
</dbReference>
<dbReference type="AlphaFoldDB" id="A0A835HZ62"/>
<dbReference type="FunFam" id="3.40.1810.10:FF:000018">
    <property type="entry name" value="agamous-like MADS-box protein AGL80"/>
    <property type="match status" value="1"/>
</dbReference>
<reference evidence="8 9" key="1">
    <citation type="submission" date="2020-10" db="EMBL/GenBank/DDBJ databases">
        <title>The Coptis chinensis genome and diversification of protoberbering-type alkaloids.</title>
        <authorList>
            <person name="Wang B."/>
            <person name="Shu S."/>
            <person name="Song C."/>
            <person name="Liu Y."/>
        </authorList>
    </citation>
    <scope>NUCLEOTIDE SEQUENCE [LARGE SCALE GENOMIC DNA]</scope>
    <source>
        <strain evidence="8">HL-2020</strain>
        <tissue evidence="8">Leaf</tissue>
    </source>
</reference>
<evidence type="ECO:0000256" key="4">
    <source>
        <dbReference type="ARBA" id="ARBA00023163"/>
    </source>
</evidence>
<dbReference type="GO" id="GO:0000978">
    <property type="term" value="F:RNA polymerase II cis-regulatory region sequence-specific DNA binding"/>
    <property type="evidence" value="ECO:0007669"/>
    <property type="project" value="TreeGrafter"/>
</dbReference>
<dbReference type="GO" id="GO:0045944">
    <property type="term" value="P:positive regulation of transcription by RNA polymerase II"/>
    <property type="evidence" value="ECO:0007669"/>
    <property type="project" value="InterPro"/>
</dbReference>
<dbReference type="OrthoDB" id="779403at2759"/>
<dbReference type="SUPFAM" id="SSF55455">
    <property type="entry name" value="SRF-like"/>
    <property type="match status" value="1"/>
</dbReference>
<keyword evidence="2" id="KW-0805">Transcription regulation</keyword>
<dbReference type="PANTHER" id="PTHR11945:SF387">
    <property type="entry name" value="AGAMOUS-LIKE MADS-BOX PROTEIN AGL80"/>
    <property type="match status" value="1"/>
</dbReference>
<dbReference type="GO" id="GO:0000981">
    <property type="term" value="F:DNA-binding transcription factor activity, RNA polymerase II-specific"/>
    <property type="evidence" value="ECO:0007669"/>
    <property type="project" value="InterPro"/>
</dbReference>
<dbReference type="CDD" id="cd00266">
    <property type="entry name" value="MADS_SRF_like"/>
    <property type="match status" value="1"/>
</dbReference>
<proteinExistence type="predicted"/>
<dbReference type="InterPro" id="IPR002100">
    <property type="entry name" value="TF_MADSbox"/>
</dbReference>
<dbReference type="InterPro" id="IPR033897">
    <property type="entry name" value="SRF-like_MADS-box"/>
</dbReference>
<keyword evidence="4" id="KW-0804">Transcription</keyword>
<dbReference type="GO" id="GO:0005634">
    <property type="term" value="C:nucleus"/>
    <property type="evidence" value="ECO:0007669"/>
    <property type="project" value="UniProtKB-SubCell"/>
</dbReference>
<sequence>MARKKVKLQWIANDSARRATFKKRKKGLMKKVSELSTLCGVEACAIVYGPYDPQPDVWHSPSEVHRVLMRFKSMPEMEQSKKMMNQEGFLRQRVVKLNEQLKRQQRENREQEITQLMNQGMMGKSLHDVSMEDLGDLGWLIEEKLKVVRAKMEVQRKAMAAPQMNIGNERMQVVGGGGGGGVGGGVGVGGGNGVNMDMSMESLQRQQSWFVEMMNSEPQEQRPNNNAYFGDDLVTTHYGDATAWPKNFFS</sequence>
<evidence type="ECO:0000313" key="9">
    <source>
        <dbReference type="Proteomes" id="UP000631114"/>
    </source>
</evidence>
<organism evidence="8 9">
    <name type="scientific">Coptis chinensis</name>
    <dbReference type="NCBI Taxonomy" id="261450"/>
    <lineage>
        <taxon>Eukaryota</taxon>
        <taxon>Viridiplantae</taxon>
        <taxon>Streptophyta</taxon>
        <taxon>Embryophyta</taxon>
        <taxon>Tracheophyta</taxon>
        <taxon>Spermatophyta</taxon>
        <taxon>Magnoliopsida</taxon>
        <taxon>Ranunculales</taxon>
        <taxon>Ranunculaceae</taxon>
        <taxon>Coptidoideae</taxon>
        <taxon>Coptis</taxon>
    </lineage>
</organism>
<comment type="subcellular location">
    <subcellularLocation>
        <location evidence="1">Nucleus</location>
    </subcellularLocation>
</comment>
<dbReference type="SMART" id="SM00432">
    <property type="entry name" value="MADS"/>
    <property type="match status" value="1"/>
</dbReference>
<dbReference type="PROSITE" id="PS50066">
    <property type="entry name" value="MADS_BOX_2"/>
    <property type="match status" value="1"/>
</dbReference>
<evidence type="ECO:0000256" key="5">
    <source>
        <dbReference type="ARBA" id="ARBA00023242"/>
    </source>
</evidence>
<evidence type="ECO:0000256" key="1">
    <source>
        <dbReference type="ARBA" id="ARBA00004123"/>
    </source>
</evidence>
<dbReference type="InterPro" id="IPR036879">
    <property type="entry name" value="TF_MADSbox_sf"/>
</dbReference>
<accession>A0A835HZ62</accession>
<gene>
    <name evidence="8" type="ORF">IFM89_030826</name>
</gene>
<keyword evidence="5" id="KW-0539">Nucleus</keyword>
<dbReference type="EMBL" id="JADFTS010000005">
    <property type="protein sequence ID" value="KAF9607053.1"/>
    <property type="molecule type" value="Genomic_DNA"/>
</dbReference>
<feature type="domain" description="MADS-box" evidence="7">
    <location>
        <begin position="1"/>
        <end position="49"/>
    </location>
</feature>
<dbReference type="PRINTS" id="PR00404">
    <property type="entry name" value="MADSDOMAIN"/>
</dbReference>
<dbReference type="PANTHER" id="PTHR11945">
    <property type="entry name" value="MADS BOX PROTEIN"/>
    <property type="match status" value="1"/>
</dbReference>
<evidence type="ECO:0000256" key="2">
    <source>
        <dbReference type="ARBA" id="ARBA00023015"/>
    </source>
</evidence>
<dbReference type="Proteomes" id="UP000631114">
    <property type="component" value="Unassembled WGS sequence"/>
</dbReference>
<name>A0A835HZ62_9MAGN</name>
<dbReference type="Gene3D" id="3.40.1810.10">
    <property type="entry name" value="Transcription factor, MADS-box"/>
    <property type="match status" value="1"/>
</dbReference>
<keyword evidence="6" id="KW-0175">Coiled coil</keyword>
<evidence type="ECO:0000259" key="7">
    <source>
        <dbReference type="PROSITE" id="PS50066"/>
    </source>
</evidence>
<keyword evidence="9" id="KW-1185">Reference proteome</keyword>
<dbReference type="Pfam" id="PF00319">
    <property type="entry name" value="SRF-TF"/>
    <property type="match status" value="1"/>
</dbReference>